<comment type="similarity">
    <text evidence="2 9">Belongs to the CRISPR-associated endoribonuclease Cas2 protein family.</text>
</comment>
<comment type="cofactor">
    <cofactor evidence="1 9">
        <name>Mg(2+)</name>
        <dbReference type="ChEBI" id="CHEBI:18420"/>
    </cofactor>
</comment>
<dbReference type="GO" id="GO:0051607">
    <property type="term" value="P:defense response to virus"/>
    <property type="evidence" value="ECO:0007669"/>
    <property type="project" value="UniProtKB-UniRule"/>
</dbReference>
<evidence type="ECO:0000256" key="5">
    <source>
        <dbReference type="ARBA" id="ARBA00022759"/>
    </source>
</evidence>
<name>A0AB38H8U2_9PAST</name>
<dbReference type="CDD" id="cd09725">
    <property type="entry name" value="Cas2_I_II_III"/>
    <property type="match status" value="1"/>
</dbReference>
<keyword evidence="4 9" id="KW-0479">Metal-binding</keyword>
<dbReference type="GO" id="GO:0046872">
    <property type="term" value="F:metal ion binding"/>
    <property type="evidence" value="ECO:0007669"/>
    <property type="project" value="UniProtKB-UniRule"/>
</dbReference>
<comment type="subunit">
    <text evidence="9">Homodimer, forms a heterotetramer with a Cas1 homodimer.</text>
</comment>
<dbReference type="AlphaFoldDB" id="A0AB38H8U2"/>
<dbReference type="Proteomes" id="UP000254496">
    <property type="component" value="Unassembled WGS sequence"/>
</dbReference>
<accession>A0AB38H8U2</accession>
<evidence type="ECO:0000256" key="4">
    <source>
        <dbReference type="ARBA" id="ARBA00022723"/>
    </source>
</evidence>
<dbReference type="NCBIfam" id="TIGR01573">
    <property type="entry name" value="cas2"/>
    <property type="match status" value="1"/>
</dbReference>
<feature type="binding site" evidence="9">
    <location>
        <position position="8"/>
    </location>
    <ligand>
        <name>Mg(2+)</name>
        <dbReference type="ChEBI" id="CHEBI:18420"/>
        <note>catalytic</note>
    </ligand>
</feature>
<evidence type="ECO:0000256" key="8">
    <source>
        <dbReference type="ARBA" id="ARBA00023118"/>
    </source>
</evidence>
<comment type="caution">
    <text evidence="10">The sequence shown here is derived from an EMBL/GenBank/DDBJ whole genome shotgun (WGS) entry which is preliminary data.</text>
</comment>
<gene>
    <name evidence="9" type="primary">cas2</name>
    <name evidence="10" type="ORF">NCTC8540_00537</name>
</gene>
<keyword evidence="3 9" id="KW-0540">Nuclease</keyword>
<dbReference type="GO" id="GO:0043571">
    <property type="term" value="P:maintenance of CRISPR repeat elements"/>
    <property type="evidence" value="ECO:0007669"/>
    <property type="project" value="UniProtKB-UniRule"/>
</dbReference>
<keyword evidence="7 9" id="KW-0460">Magnesium</keyword>
<dbReference type="PANTHER" id="PTHR34405:SF3">
    <property type="entry name" value="CRISPR-ASSOCIATED ENDORIBONUCLEASE CAS2 3"/>
    <property type="match status" value="1"/>
</dbReference>
<evidence type="ECO:0000256" key="2">
    <source>
        <dbReference type="ARBA" id="ARBA00009959"/>
    </source>
</evidence>
<evidence type="ECO:0000256" key="3">
    <source>
        <dbReference type="ARBA" id="ARBA00022722"/>
    </source>
</evidence>
<dbReference type="RefSeq" id="WP_115072676.1">
    <property type="nucleotide sequence ID" value="NZ_UGHE01000002.1"/>
</dbReference>
<reference evidence="10 11" key="1">
    <citation type="submission" date="2018-06" db="EMBL/GenBank/DDBJ databases">
        <authorList>
            <consortium name="Pathogen Informatics"/>
            <person name="Doyle S."/>
        </authorList>
    </citation>
    <scope>NUCLEOTIDE SEQUENCE [LARGE SCALE GENOMIC DNA]</scope>
    <source>
        <strain evidence="10 11">NCTC8540</strain>
    </source>
</reference>
<evidence type="ECO:0000313" key="11">
    <source>
        <dbReference type="Proteomes" id="UP000254496"/>
    </source>
</evidence>
<dbReference type="InterPro" id="IPR021127">
    <property type="entry name" value="CRISPR_associated_Cas2"/>
</dbReference>
<evidence type="ECO:0000256" key="6">
    <source>
        <dbReference type="ARBA" id="ARBA00022801"/>
    </source>
</evidence>
<sequence length="98" mass="11696">MKYLIGYDISDEKRLQKIHKRMTKYATPIQYSIFLFEGTEKTLRHCIEDVLDIFNKKEDDLRIYPLPKEAKQWQFGKSILPEGIIWTALPPNQTHAYH</sequence>
<keyword evidence="8 9" id="KW-0051">Antiviral defense</keyword>
<dbReference type="GO" id="GO:0016787">
    <property type="term" value="F:hydrolase activity"/>
    <property type="evidence" value="ECO:0007669"/>
    <property type="project" value="UniProtKB-KW"/>
</dbReference>
<dbReference type="PANTHER" id="PTHR34405">
    <property type="entry name" value="CRISPR-ASSOCIATED ENDORIBONUCLEASE CAS2"/>
    <property type="match status" value="1"/>
</dbReference>
<protein>
    <recommendedName>
        <fullName evidence="9">CRISPR-associated endoribonuclease Cas2</fullName>
        <ecNumber evidence="9">3.1.-.-</ecNumber>
    </recommendedName>
</protein>
<dbReference type="SUPFAM" id="SSF143430">
    <property type="entry name" value="TTP0101/SSO1404-like"/>
    <property type="match status" value="1"/>
</dbReference>
<dbReference type="HAMAP" id="MF_01471">
    <property type="entry name" value="Cas2"/>
    <property type="match status" value="1"/>
</dbReference>
<dbReference type="EC" id="3.1.-.-" evidence="9"/>
<dbReference type="InterPro" id="IPR019199">
    <property type="entry name" value="Virulence_VapD/CRISPR_Cas2"/>
</dbReference>
<proteinExistence type="inferred from homology"/>
<dbReference type="GO" id="GO:0004521">
    <property type="term" value="F:RNA endonuclease activity"/>
    <property type="evidence" value="ECO:0007669"/>
    <property type="project" value="InterPro"/>
</dbReference>
<evidence type="ECO:0000256" key="9">
    <source>
        <dbReference type="HAMAP-Rule" id="MF_01471"/>
    </source>
</evidence>
<evidence type="ECO:0000256" key="1">
    <source>
        <dbReference type="ARBA" id="ARBA00001946"/>
    </source>
</evidence>
<evidence type="ECO:0000256" key="7">
    <source>
        <dbReference type="ARBA" id="ARBA00022842"/>
    </source>
</evidence>
<keyword evidence="6 9" id="KW-0378">Hydrolase</keyword>
<dbReference type="Pfam" id="PF09827">
    <property type="entry name" value="CRISPR_Cas2"/>
    <property type="match status" value="1"/>
</dbReference>
<evidence type="ECO:0000313" key="10">
    <source>
        <dbReference type="EMBL" id="STO68054.1"/>
    </source>
</evidence>
<dbReference type="EMBL" id="UGHJ01000001">
    <property type="protein sequence ID" value="STO68054.1"/>
    <property type="molecule type" value="Genomic_DNA"/>
</dbReference>
<keyword evidence="5 9" id="KW-0255">Endonuclease</keyword>
<comment type="function">
    <text evidence="9">CRISPR (clustered regularly interspaced short palindromic repeat), is an adaptive immune system that provides protection against mobile genetic elements (viruses, transposable elements and conjugative plasmids). CRISPR clusters contain sequences complementary to antecedent mobile elements and target invading nucleic acids. CRISPR clusters are transcribed and processed into CRISPR RNA (crRNA). Functions as a ssRNA-specific endoribonuclease. Involved in the integration of spacer DNA into the CRISPR cassette.</text>
</comment>
<organism evidence="10 11">
    <name type="scientific">Canicola haemoglobinophilus</name>
    <dbReference type="NCBI Taxonomy" id="733"/>
    <lineage>
        <taxon>Bacteria</taxon>
        <taxon>Pseudomonadati</taxon>
        <taxon>Pseudomonadota</taxon>
        <taxon>Gammaproteobacteria</taxon>
        <taxon>Pasteurellales</taxon>
        <taxon>Pasteurellaceae</taxon>
        <taxon>Canicola</taxon>
    </lineage>
</organism>
<dbReference type="Gene3D" id="3.30.70.240">
    <property type="match status" value="1"/>
</dbReference>